<dbReference type="AlphaFoldDB" id="A0A6P4DME2"/>
<organism evidence="4 5">
    <name type="scientific">Arachis duranensis</name>
    <name type="common">Wild peanut</name>
    <dbReference type="NCBI Taxonomy" id="130453"/>
    <lineage>
        <taxon>Eukaryota</taxon>
        <taxon>Viridiplantae</taxon>
        <taxon>Streptophyta</taxon>
        <taxon>Embryophyta</taxon>
        <taxon>Tracheophyta</taxon>
        <taxon>Spermatophyta</taxon>
        <taxon>Magnoliopsida</taxon>
        <taxon>eudicotyledons</taxon>
        <taxon>Gunneridae</taxon>
        <taxon>Pentapetalae</taxon>
        <taxon>rosids</taxon>
        <taxon>fabids</taxon>
        <taxon>Fabales</taxon>
        <taxon>Fabaceae</taxon>
        <taxon>Papilionoideae</taxon>
        <taxon>50 kb inversion clade</taxon>
        <taxon>dalbergioids sensu lato</taxon>
        <taxon>Dalbergieae</taxon>
        <taxon>Pterocarpus clade</taxon>
        <taxon>Arachis</taxon>
    </lineage>
</organism>
<dbReference type="Proteomes" id="UP000515211">
    <property type="component" value="Chromosome 6"/>
</dbReference>
<dbReference type="KEGG" id="adu:107494214"/>
<evidence type="ECO:0000256" key="1">
    <source>
        <dbReference type="ARBA" id="ARBA00022884"/>
    </source>
</evidence>
<reference evidence="4" key="1">
    <citation type="journal article" date="2016" name="Nat. Genet.">
        <title>The genome sequences of Arachis duranensis and Arachis ipaensis, the diploid ancestors of cultivated peanut.</title>
        <authorList>
            <person name="Bertioli D.J."/>
            <person name="Cannon S.B."/>
            <person name="Froenicke L."/>
            <person name="Huang G."/>
            <person name="Farmer A.D."/>
            <person name="Cannon E.K."/>
            <person name="Liu X."/>
            <person name="Gao D."/>
            <person name="Clevenger J."/>
            <person name="Dash S."/>
            <person name="Ren L."/>
            <person name="Moretzsohn M.C."/>
            <person name="Shirasawa K."/>
            <person name="Huang W."/>
            <person name="Vidigal B."/>
            <person name="Abernathy B."/>
            <person name="Chu Y."/>
            <person name="Niederhuth C.E."/>
            <person name="Umale P."/>
            <person name="Araujo A.C."/>
            <person name="Kozik A."/>
            <person name="Kim K.D."/>
            <person name="Burow M.D."/>
            <person name="Varshney R.K."/>
            <person name="Wang X."/>
            <person name="Zhang X."/>
            <person name="Barkley N."/>
            <person name="Guimaraes P.M."/>
            <person name="Isobe S."/>
            <person name="Guo B."/>
            <person name="Liao B."/>
            <person name="Stalker H.T."/>
            <person name="Schmitz R.J."/>
            <person name="Scheffler B.E."/>
            <person name="Leal-Bertioli S.C."/>
            <person name="Xun X."/>
            <person name="Jackson S.A."/>
            <person name="Michelmore R."/>
            <person name="Ozias-Akins P."/>
        </authorList>
    </citation>
    <scope>NUCLEOTIDE SEQUENCE [LARGE SCALE GENOMIC DNA]</scope>
    <source>
        <strain evidence="4">cv. V14167</strain>
    </source>
</reference>
<dbReference type="SMART" id="SM00360">
    <property type="entry name" value="RRM"/>
    <property type="match status" value="1"/>
</dbReference>
<proteinExistence type="predicted"/>
<dbReference type="GO" id="GO:0003723">
    <property type="term" value="F:RNA binding"/>
    <property type="evidence" value="ECO:0007669"/>
    <property type="project" value="UniProtKB-UniRule"/>
</dbReference>
<dbReference type="GeneID" id="107494214"/>
<dbReference type="InterPro" id="IPR000504">
    <property type="entry name" value="RRM_dom"/>
</dbReference>
<dbReference type="OrthoDB" id="1749483at2759"/>
<accession>A0A6P4DME2</accession>
<dbReference type="PROSITE" id="PS50102">
    <property type="entry name" value="RRM"/>
    <property type="match status" value="1"/>
</dbReference>
<gene>
    <name evidence="5" type="primary">LOC107494214</name>
</gene>
<evidence type="ECO:0000256" key="2">
    <source>
        <dbReference type="PROSITE-ProRule" id="PRU00176"/>
    </source>
</evidence>
<protein>
    <submittedName>
        <fullName evidence="5">Uncharacterized protein LOC107494214</fullName>
    </submittedName>
</protein>
<sequence>MRERESVGEKYSGGSFRNPIKDPRIWNREKYRRLETESFSIFLDNLPEDISKRELFELFSWTGCINDIYLFRKQKNGGLYIFAFIRYTTKGEAIKAITEMNRMRLRGKVVFVGEAKYRRMSAANGTKKIQEGGIV</sequence>
<dbReference type="CDD" id="cd00590">
    <property type="entry name" value="RRM_SF"/>
    <property type="match status" value="1"/>
</dbReference>
<feature type="domain" description="RRM" evidence="3">
    <location>
        <begin position="39"/>
        <end position="117"/>
    </location>
</feature>
<dbReference type="InterPro" id="IPR012677">
    <property type="entry name" value="Nucleotide-bd_a/b_plait_sf"/>
</dbReference>
<reference evidence="5" key="2">
    <citation type="submission" date="2025-08" db="UniProtKB">
        <authorList>
            <consortium name="RefSeq"/>
        </authorList>
    </citation>
    <scope>IDENTIFICATION</scope>
    <source>
        <tissue evidence="5">Whole plant</tissue>
    </source>
</reference>
<keyword evidence="1 2" id="KW-0694">RNA-binding</keyword>
<dbReference type="Pfam" id="PF00076">
    <property type="entry name" value="RRM_1"/>
    <property type="match status" value="1"/>
</dbReference>
<name>A0A6P4DME2_ARADU</name>
<evidence type="ECO:0000313" key="4">
    <source>
        <dbReference type="Proteomes" id="UP000515211"/>
    </source>
</evidence>
<dbReference type="PANTHER" id="PTHR10352">
    <property type="entry name" value="EUKARYOTIC TRANSLATION INITIATION FACTOR 3 SUBUNIT G"/>
    <property type="match status" value="1"/>
</dbReference>
<keyword evidence="4" id="KW-1185">Reference proteome</keyword>
<dbReference type="Gene3D" id="3.30.70.330">
    <property type="match status" value="1"/>
</dbReference>
<dbReference type="InterPro" id="IPR035979">
    <property type="entry name" value="RBD_domain_sf"/>
</dbReference>
<dbReference type="SUPFAM" id="SSF54928">
    <property type="entry name" value="RNA-binding domain, RBD"/>
    <property type="match status" value="1"/>
</dbReference>
<evidence type="ECO:0000259" key="3">
    <source>
        <dbReference type="PROSITE" id="PS50102"/>
    </source>
</evidence>
<evidence type="ECO:0000313" key="5">
    <source>
        <dbReference type="RefSeq" id="XP_015970755.1"/>
    </source>
</evidence>
<dbReference type="RefSeq" id="XP_015970755.1">
    <property type="nucleotide sequence ID" value="XM_016115269.1"/>
</dbReference>